<dbReference type="InterPro" id="IPR014729">
    <property type="entry name" value="Rossmann-like_a/b/a_fold"/>
</dbReference>
<evidence type="ECO:0000256" key="4">
    <source>
        <dbReference type="ARBA" id="ARBA00022741"/>
    </source>
</evidence>
<evidence type="ECO:0000256" key="2">
    <source>
        <dbReference type="ARBA" id="ARBA00022598"/>
    </source>
</evidence>
<dbReference type="UniPathway" id="UPA00391"/>
<feature type="binding site" evidence="11">
    <location>
        <position position="193"/>
    </location>
    <ligand>
        <name>Zn(2+)</name>
        <dbReference type="ChEBI" id="CHEBI:29105"/>
    </ligand>
</feature>
<keyword evidence="4 11" id="KW-0547">Nucleotide-binding</keyword>
<feature type="binding site" evidence="11">
    <location>
        <begin position="7"/>
        <end position="17"/>
    </location>
    <ligand>
        <name>ATP</name>
        <dbReference type="ChEBI" id="CHEBI:30616"/>
    </ligand>
</feature>
<comment type="cofactor">
    <cofactor evidence="11">
        <name>Zn(2+)</name>
        <dbReference type="ChEBI" id="CHEBI:29105"/>
    </cofactor>
    <text evidence="11">Binds 1 zinc ion per subunit.</text>
</comment>
<evidence type="ECO:0000256" key="8">
    <source>
        <dbReference type="ARBA" id="ARBA00037993"/>
    </source>
</evidence>
<dbReference type="OrthoDB" id="9789567at2"/>
<name>A0A3D9HH68_9PROT</name>
<evidence type="ECO:0000256" key="9">
    <source>
        <dbReference type="ARBA" id="ARBA00039149"/>
    </source>
</evidence>
<evidence type="ECO:0000256" key="10">
    <source>
        <dbReference type="ARBA" id="ARBA00047890"/>
    </source>
</evidence>
<dbReference type="SUPFAM" id="SSF52402">
    <property type="entry name" value="Adenine nucleotide alpha hydrolases-like"/>
    <property type="match status" value="1"/>
</dbReference>
<keyword evidence="7 11" id="KW-0067">ATP-binding</keyword>
<evidence type="ECO:0000256" key="7">
    <source>
        <dbReference type="ARBA" id="ARBA00022840"/>
    </source>
</evidence>
<dbReference type="InterPro" id="IPR018317">
    <property type="entry name" value="QueC"/>
</dbReference>
<dbReference type="EMBL" id="QRDW01000007">
    <property type="protein sequence ID" value="RED48601.1"/>
    <property type="molecule type" value="Genomic_DNA"/>
</dbReference>
<keyword evidence="3 11" id="KW-0479">Metal-binding</keyword>
<keyword evidence="5 11" id="KW-0671">Queuosine biosynthesis</keyword>
<reference evidence="12 13" key="1">
    <citation type="submission" date="2018-07" db="EMBL/GenBank/DDBJ databases">
        <title>Genomic Encyclopedia of Type Strains, Phase III (KMG-III): the genomes of soil and plant-associated and newly described type strains.</title>
        <authorList>
            <person name="Whitman W."/>
        </authorList>
    </citation>
    <scope>NUCLEOTIDE SEQUENCE [LARGE SCALE GENOMIC DNA]</scope>
    <source>
        <strain evidence="12 13">CECT 8488</strain>
    </source>
</reference>
<evidence type="ECO:0000256" key="5">
    <source>
        <dbReference type="ARBA" id="ARBA00022785"/>
    </source>
</evidence>
<dbReference type="Pfam" id="PF06508">
    <property type="entry name" value="QueC"/>
    <property type="match status" value="1"/>
</dbReference>
<sequence length="236" mass="25556">MKTIVICSGGLDSVTLAHKVAKEHELLALVTFDYGQRHKKEMDFAKACAERLEVPFIPVDMANIGALLSGSALTDDIDVPDGHYAEETMKITVVPNRNAIMLAIAFGIASARGADAVAAAVHGGDHFIYPDCRPAFVEAFETMQKHALEGMNEIQLYTPFVHVPKSEIAAEGARLGVPFAETWSCYKGGEDQCGRCGTCVERIEAFVEAGVEDPTHYADTEFWREAVAKAHEKAGA</sequence>
<comment type="similarity">
    <text evidence="8 11">Belongs to the QueC family.</text>
</comment>
<dbReference type="HAMAP" id="MF_01633">
    <property type="entry name" value="QueC"/>
    <property type="match status" value="1"/>
</dbReference>
<dbReference type="PIRSF" id="PIRSF006293">
    <property type="entry name" value="ExsB"/>
    <property type="match status" value="1"/>
</dbReference>
<dbReference type="AlphaFoldDB" id="A0A3D9HH68"/>
<evidence type="ECO:0000313" key="13">
    <source>
        <dbReference type="Proteomes" id="UP000256845"/>
    </source>
</evidence>
<dbReference type="RefSeq" id="WP_115937545.1">
    <property type="nucleotide sequence ID" value="NZ_QRDW01000007.1"/>
</dbReference>
<dbReference type="Gene3D" id="3.40.50.620">
    <property type="entry name" value="HUPs"/>
    <property type="match status" value="1"/>
</dbReference>
<comment type="pathway">
    <text evidence="1 11">Purine metabolism; 7-cyano-7-deazaguanine biosynthesis.</text>
</comment>
<comment type="caution">
    <text evidence="12">The sequence shown here is derived from an EMBL/GenBank/DDBJ whole genome shotgun (WGS) entry which is preliminary data.</text>
</comment>
<dbReference type="GO" id="GO:0005524">
    <property type="term" value="F:ATP binding"/>
    <property type="evidence" value="ECO:0007669"/>
    <property type="project" value="UniProtKB-UniRule"/>
</dbReference>
<comment type="function">
    <text evidence="11">Catalyzes the ATP-dependent conversion of 7-carboxy-7-deazaguanine (CDG) to 7-cyano-7-deazaguanine (preQ(0)).</text>
</comment>
<proteinExistence type="inferred from homology"/>
<feature type="binding site" evidence="11">
    <location>
        <position position="199"/>
    </location>
    <ligand>
        <name>Zn(2+)</name>
        <dbReference type="ChEBI" id="CHEBI:29105"/>
    </ligand>
</feature>
<accession>A0A3D9HH68</accession>
<feature type="binding site" evidence="11">
    <location>
        <position position="196"/>
    </location>
    <ligand>
        <name>Zn(2+)</name>
        <dbReference type="ChEBI" id="CHEBI:29105"/>
    </ligand>
</feature>
<comment type="catalytic activity">
    <reaction evidence="10 11">
        <text>7-carboxy-7-carbaguanine + NH4(+) + 2 ATP = 7-cyano-7-carbaguanine + 2 AMP + 2 diphosphate + 2 H(+)</text>
        <dbReference type="Rhea" id="RHEA:27982"/>
        <dbReference type="ChEBI" id="CHEBI:15378"/>
        <dbReference type="ChEBI" id="CHEBI:28938"/>
        <dbReference type="ChEBI" id="CHEBI:30616"/>
        <dbReference type="ChEBI" id="CHEBI:33019"/>
        <dbReference type="ChEBI" id="CHEBI:45075"/>
        <dbReference type="ChEBI" id="CHEBI:61036"/>
        <dbReference type="ChEBI" id="CHEBI:456215"/>
        <dbReference type="EC" id="6.3.4.20"/>
    </reaction>
</comment>
<feature type="binding site" evidence="11">
    <location>
        <position position="185"/>
    </location>
    <ligand>
        <name>Zn(2+)</name>
        <dbReference type="ChEBI" id="CHEBI:29105"/>
    </ligand>
</feature>
<dbReference type="PANTHER" id="PTHR42914">
    <property type="entry name" value="7-CYANO-7-DEAZAGUANINE SYNTHASE"/>
    <property type="match status" value="1"/>
</dbReference>
<dbReference type="Proteomes" id="UP000256845">
    <property type="component" value="Unassembled WGS sequence"/>
</dbReference>
<evidence type="ECO:0000256" key="11">
    <source>
        <dbReference type="HAMAP-Rule" id="MF_01633"/>
    </source>
</evidence>
<dbReference type="CDD" id="cd01995">
    <property type="entry name" value="QueC-like"/>
    <property type="match status" value="1"/>
</dbReference>
<dbReference type="NCBIfam" id="TIGR00364">
    <property type="entry name" value="7-cyano-7-deazaguanine synthase QueC"/>
    <property type="match status" value="1"/>
</dbReference>
<dbReference type="GO" id="GO:0016879">
    <property type="term" value="F:ligase activity, forming carbon-nitrogen bonds"/>
    <property type="evidence" value="ECO:0007669"/>
    <property type="project" value="UniProtKB-UniRule"/>
</dbReference>
<dbReference type="GO" id="GO:0008270">
    <property type="term" value="F:zinc ion binding"/>
    <property type="evidence" value="ECO:0007669"/>
    <property type="project" value="UniProtKB-UniRule"/>
</dbReference>
<dbReference type="EC" id="6.3.4.20" evidence="9 11"/>
<dbReference type="PANTHER" id="PTHR42914:SF1">
    <property type="entry name" value="7-CYANO-7-DEAZAGUANINE SYNTHASE"/>
    <property type="match status" value="1"/>
</dbReference>
<keyword evidence="13" id="KW-1185">Reference proteome</keyword>
<evidence type="ECO:0000256" key="6">
    <source>
        <dbReference type="ARBA" id="ARBA00022833"/>
    </source>
</evidence>
<gene>
    <name evidence="11" type="primary">queC</name>
    <name evidence="12" type="ORF">DFP90_107105</name>
</gene>
<keyword evidence="6 11" id="KW-0862">Zinc</keyword>
<protein>
    <recommendedName>
        <fullName evidence="9 11">7-cyano-7-deazaguanine synthase</fullName>
        <ecNumber evidence="9 11">6.3.4.20</ecNumber>
    </recommendedName>
    <alternativeName>
        <fullName evidence="11">7-cyano-7-carbaguanine synthase</fullName>
    </alternativeName>
    <alternativeName>
        <fullName evidence="11">PreQ(0) synthase</fullName>
    </alternativeName>
    <alternativeName>
        <fullName evidence="11">Queuosine biosynthesis protein QueC</fullName>
    </alternativeName>
</protein>
<keyword evidence="2 11" id="KW-0436">Ligase</keyword>
<evidence type="ECO:0000313" key="12">
    <source>
        <dbReference type="EMBL" id="RED48601.1"/>
    </source>
</evidence>
<evidence type="ECO:0000256" key="1">
    <source>
        <dbReference type="ARBA" id="ARBA00005061"/>
    </source>
</evidence>
<dbReference type="GO" id="GO:0008616">
    <property type="term" value="P:tRNA queuosine(34) biosynthetic process"/>
    <property type="evidence" value="ECO:0007669"/>
    <property type="project" value="UniProtKB-UniRule"/>
</dbReference>
<organism evidence="12 13">
    <name type="scientific">Aestuariispira insulae</name>
    <dbReference type="NCBI Taxonomy" id="1461337"/>
    <lineage>
        <taxon>Bacteria</taxon>
        <taxon>Pseudomonadati</taxon>
        <taxon>Pseudomonadota</taxon>
        <taxon>Alphaproteobacteria</taxon>
        <taxon>Rhodospirillales</taxon>
        <taxon>Kiloniellaceae</taxon>
        <taxon>Aestuariispira</taxon>
    </lineage>
</organism>
<evidence type="ECO:0000256" key="3">
    <source>
        <dbReference type="ARBA" id="ARBA00022723"/>
    </source>
</evidence>